<dbReference type="Gene3D" id="3.40.1110.10">
    <property type="entry name" value="Calcium-transporting ATPase, cytoplasmic domain N"/>
    <property type="match status" value="1"/>
</dbReference>
<dbReference type="NCBIfam" id="TIGR01494">
    <property type="entry name" value="ATPase_P-type"/>
    <property type="match status" value="1"/>
</dbReference>
<keyword evidence="3 8" id="KW-0812">Transmembrane</keyword>
<evidence type="ECO:0000256" key="7">
    <source>
        <dbReference type="ARBA" id="ARBA00023136"/>
    </source>
</evidence>
<feature type="transmembrane region" description="Helical" evidence="8">
    <location>
        <begin position="200"/>
        <end position="222"/>
    </location>
</feature>
<dbReference type="InterPro" id="IPR023214">
    <property type="entry name" value="HAD_sf"/>
</dbReference>
<dbReference type="Pfam" id="PF00702">
    <property type="entry name" value="Hydrolase"/>
    <property type="match status" value="1"/>
</dbReference>
<keyword evidence="10" id="KW-0378">Hydrolase</keyword>
<dbReference type="InterPro" id="IPR051014">
    <property type="entry name" value="Cation_Transport_ATPase_IB"/>
</dbReference>
<dbReference type="InterPro" id="IPR059000">
    <property type="entry name" value="ATPase_P-type_domA"/>
</dbReference>
<evidence type="ECO:0000256" key="2">
    <source>
        <dbReference type="ARBA" id="ARBA00006024"/>
    </source>
</evidence>
<keyword evidence="11" id="KW-1185">Reference proteome</keyword>
<dbReference type="Gene3D" id="3.40.50.1000">
    <property type="entry name" value="HAD superfamily/HAD-like"/>
    <property type="match status" value="1"/>
</dbReference>
<feature type="transmembrane region" description="Helical" evidence="8">
    <location>
        <begin position="32"/>
        <end position="50"/>
    </location>
</feature>
<evidence type="ECO:0000313" key="10">
    <source>
        <dbReference type="EMBL" id="MBP2398567.1"/>
    </source>
</evidence>
<dbReference type="InterPro" id="IPR008250">
    <property type="entry name" value="ATPase_P-typ_transduc_dom_A_sf"/>
</dbReference>
<accession>A0ABS4XPY2</accession>
<dbReference type="CDD" id="cd02079">
    <property type="entry name" value="P-type_ATPase_HM"/>
    <property type="match status" value="1"/>
</dbReference>
<keyword evidence="4 8" id="KW-0479">Metal-binding</keyword>
<name>A0ABS4XPY2_GLUPR</name>
<dbReference type="InterPro" id="IPR027256">
    <property type="entry name" value="P-typ_ATPase_IB"/>
</dbReference>
<dbReference type="EC" id="3.6.3.-" evidence="10"/>
<dbReference type="GO" id="GO:0016787">
    <property type="term" value="F:hydrolase activity"/>
    <property type="evidence" value="ECO:0007669"/>
    <property type="project" value="UniProtKB-KW"/>
</dbReference>
<keyword evidence="6 8" id="KW-1133">Transmembrane helix</keyword>
<dbReference type="SUPFAM" id="SSF81653">
    <property type="entry name" value="Calcium ATPase, transduction domain A"/>
    <property type="match status" value="1"/>
</dbReference>
<comment type="subcellular location">
    <subcellularLocation>
        <location evidence="1">Cell membrane</location>
        <topology evidence="1">Multi-pass membrane protein</topology>
    </subcellularLocation>
</comment>
<evidence type="ECO:0000256" key="6">
    <source>
        <dbReference type="ARBA" id="ARBA00022989"/>
    </source>
</evidence>
<dbReference type="InterPro" id="IPR044492">
    <property type="entry name" value="P_typ_ATPase_HD_dom"/>
</dbReference>
<dbReference type="NCBIfam" id="TIGR01512">
    <property type="entry name" value="ATPase-IB2_Cd"/>
    <property type="match status" value="1"/>
</dbReference>
<feature type="transmembrane region" description="Helical" evidence="8">
    <location>
        <begin position="228"/>
        <end position="258"/>
    </location>
</feature>
<reference evidence="10 11" key="1">
    <citation type="submission" date="2021-03" db="EMBL/GenBank/DDBJ databases">
        <title>Sequencing the genomes of 1000 actinobacteria strains.</title>
        <authorList>
            <person name="Klenk H.-P."/>
        </authorList>
    </citation>
    <scope>NUCLEOTIDE SEQUENCE [LARGE SCALE GENOMIC DNA]</scope>
    <source>
        <strain evidence="10 11">DSM 20168</strain>
    </source>
</reference>
<dbReference type="NCBIfam" id="TIGR01525">
    <property type="entry name" value="ATPase-IB_hvy"/>
    <property type="match status" value="1"/>
</dbReference>
<evidence type="ECO:0000259" key="9">
    <source>
        <dbReference type="Pfam" id="PF00122"/>
    </source>
</evidence>
<evidence type="ECO:0000256" key="3">
    <source>
        <dbReference type="ARBA" id="ARBA00022692"/>
    </source>
</evidence>
<keyword evidence="7 8" id="KW-0472">Membrane</keyword>
<dbReference type="PANTHER" id="PTHR48085">
    <property type="entry name" value="CADMIUM/ZINC-TRANSPORTING ATPASE HMA2-RELATED"/>
    <property type="match status" value="1"/>
</dbReference>
<feature type="domain" description="P-type ATPase A" evidence="9">
    <location>
        <begin position="84"/>
        <end position="184"/>
    </location>
</feature>
<keyword evidence="5" id="KW-1278">Translocase</keyword>
<dbReference type="EMBL" id="JAGIOJ010000001">
    <property type="protein sequence ID" value="MBP2398567.1"/>
    <property type="molecule type" value="Genomic_DNA"/>
</dbReference>
<gene>
    <name evidence="10" type="ORF">JOF39_001648</name>
</gene>
<organism evidence="10 11">
    <name type="scientific">Glutamicibacter protophormiae</name>
    <name type="common">Brevibacterium protophormiae</name>
    <dbReference type="NCBI Taxonomy" id="37930"/>
    <lineage>
        <taxon>Bacteria</taxon>
        <taxon>Bacillati</taxon>
        <taxon>Actinomycetota</taxon>
        <taxon>Actinomycetes</taxon>
        <taxon>Micrococcales</taxon>
        <taxon>Micrococcaceae</taxon>
        <taxon>Glutamicibacter</taxon>
    </lineage>
</organism>
<comment type="caution">
    <text evidence="10">The sequence shown here is derived from an EMBL/GenBank/DDBJ whole genome shotgun (WGS) entry which is preliminary data.</text>
</comment>
<comment type="similarity">
    <text evidence="2 8">Belongs to the cation transport ATPase (P-type) (TC 3.A.3) family. Type IB subfamily.</text>
</comment>
<evidence type="ECO:0000256" key="1">
    <source>
        <dbReference type="ARBA" id="ARBA00004651"/>
    </source>
</evidence>
<dbReference type="SFLD" id="SFLDF00027">
    <property type="entry name" value="p-type_atpase"/>
    <property type="match status" value="1"/>
</dbReference>
<keyword evidence="8" id="KW-1003">Cell membrane</keyword>
<dbReference type="InterPro" id="IPR023299">
    <property type="entry name" value="ATPase_P-typ_cyto_dom_N"/>
</dbReference>
<keyword evidence="8" id="KW-0067">ATP-binding</keyword>
<dbReference type="SUPFAM" id="SSF81665">
    <property type="entry name" value="Calcium ATPase, transmembrane domain M"/>
    <property type="match status" value="1"/>
</dbReference>
<dbReference type="PANTHER" id="PTHR48085:SF5">
    <property type="entry name" value="CADMIUM_ZINC-TRANSPORTING ATPASE HMA4-RELATED"/>
    <property type="match status" value="1"/>
</dbReference>
<dbReference type="InterPro" id="IPR018303">
    <property type="entry name" value="ATPase_P-typ_P_site"/>
</dbReference>
<proteinExistence type="inferred from homology"/>
<protein>
    <submittedName>
        <fullName evidence="10">Cation-transporting ATPase G</fullName>
        <ecNumber evidence="10">3.6.3.-</ecNumber>
    </submittedName>
</protein>
<dbReference type="PROSITE" id="PS00154">
    <property type="entry name" value="ATPASE_E1_E2"/>
    <property type="match status" value="1"/>
</dbReference>
<dbReference type="SFLD" id="SFLDG00002">
    <property type="entry name" value="C1.7:_P-type_atpase_like"/>
    <property type="match status" value="1"/>
</dbReference>
<dbReference type="InterPro" id="IPR023298">
    <property type="entry name" value="ATPase_P-typ_TM_dom_sf"/>
</dbReference>
<dbReference type="Gene3D" id="2.70.150.10">
    <property type="entry name" value="Calcium-transporting ATPase, cytoplasmic transduction domain A"/>
    <property type="match status" value="1"/>
</dbReference>
<dbReference type="InterPro" id="IPR001757">
    <property type="entry name" value="P_typ_ATPase"/>
</dbReference>
<dbReference type="Proteomes" id="UP001195422">
    <property type="component" value="Unassembled WGS sequence"/>
</dbReference>
<evidence type="ECO:0000256" key="4">
    <source>
        <dbReference type="ARBA" id="ARBA00022723"/>
    </source>
</evidence>
<dbReference type="Pfam" id="PF00122">
    <property type="entry name" value="E1-E2_ATPase"/>
    <property type="match status" value="1"/>
</dbReference>
<dbReference type="SUPFAM" id="SSF56784">
    <property type="entry name" value="HAD-like"/>
    <property type="match status" value="1"/>
</dbReference>
<dbReference type="PRINTS" id="PR00119">
    <property type="entry name" value="CATATPASE"/>
</dbReference>
<sequence>MALVLFWIGLLLGAFTFVPGALRNLFTKRKLGIGLLMTISATGAVILGYIEEAAALAFLYSIAEALEDKAMDRARSGLRSLLKLVPETATVIRDDAPVVVSAAEIKIGDALRVKPGERLATDGVVSQGSSSLDTSAITGESIPVEVTVGDQVAAGSINSSGALVVTATANGTDNSLTTLVSLVEQAQSERGERARLADRIARPLVPGVIVLAVLVAVLGAIFGDPETWITRALIVLVAASPCAMAIAVPVTVVSAIGAASKFGVIIKSGAAFERLGSLRRIAVDKTGTLTRNQPVVTQVQTVDDATREEVLAVAAALEQHSTHPLATAITAAVPAIPEAAAVNEEPGHGITGVLDGVQVGVGSPRWIAPGSLASAVESMEASGQTCVMVTRAEQVIGVIGVRDELRPEAAEAIRDLHNQGIDVVMLTGDNSRTAHALASIAGIDTVHAELRPEDKAREIASSVQQVPTGMIGDGINDAPALASATVGIAMGATGADAAIESADVAFTGHDLRLIPQALSHARRGRAIMNQNIVLSMAIIVVLLPLAITGVLGLAAVVLVHEVAEVIVIANGLRAARIHRKQLTQQPGNVLH</sequence>
<evidence type="ECO:0000256" key="5">
    <source>
        <dbReference type="ARBA" id="ARBA00022967"/>
    </source>
</evidence>
<dbReference type="InterPro" id="IPR036412">
    <property type="entry name" value="HAD-like_sf"/>
</dbReference>
<dbReference type="SFLD" id="SFLDS00003">
    <property type="entry name" value="Haloacid_Dehalogenase"/>
    <property type="match status" value="1"/>
</dbReference>
<evidence type="ECO:0000313" key="11">
    <source>
        <dbReference type="Proteomes" id="UP001195422"/>
    </source>
</evidence>
<feature type="transmembrane region" description="Helical" evidence="8">
    <location>
        <begin position="532"/>
        <end position="559"/>
    </location>
</feature>
<keyword evidence="8" id="KW-0547">Nucleotide-binding</keyword>
<evidence type="ECO:0000256" key="8">
    <source>
        <dbReference type="RuleBase" id="RU362081"/>
    </source>
</evidence>